<organism evidence="9 10">
    <name type="scientific">Paspalum notatum var. saurae</name>
    <dbReference type="NCBI Taxonomy" id="547442"/>
    <lineage>
        <taxon>Eukaryota</taxon>
        <taxon>Viridiplantae</taxon>
        <taxon>Streptophyta</taxon>
        <taxon>Embryophyta</taxon>
        <taxon>Tracheophyta</taxon>
        <taxon>Spermatophyta</taxon>
        <taxon>Magnoliopsida</taxon>
        <taxon>Liliopsida</taxon>
        <taxon>Poales</taxon>
        <taxon>Poaceae</taxon>
        <taxon>PACMAD clade</taxon>
        <taxon>Panicoideae</taxon>
        <taxon>Andropogonodae</taxon>
        <taxon>Paspaleae</taxon>
        <taxon>Paspalinae</taxon>
        <taxon>Paspalum</taxon>
    </lineage>
</organism>
<dbReference type="PANTHER" id="PTHR22930:SF251">
    <property type="entry name" value="DDE TNP4 DOMAIN-CONTAINING PROTEIN"/>
    <property type="match status" value="1"/>
</dbReference>
<keyword evidence="7" id="KW-0539">Nucleus</keyword>
<evidence type="ECO:0000256" key="5">
    <source>
        <dbReference type="ARBA" id="ARBA00022723"/>
    </source>
</evidence>
<keyword evidence="6" id="KW-0378">Hydrolase</keyword>
<dbReference type="PANTHER" id="PTHR22930">
    <property type="match status" value="1"/>
</dbReference>
<evidence type="ECO:0000256" key="4">
    <source>
        <dbReference type="ARBA" id="ARBA00022722"/>
    </source>
</evidence>
<dbReference type="Proteomes" id="UP001341281">
    <property type="component" value="Chromosome 04"/>
</dbReference>
<comment type="similarity">
    <text evidence="3">Belongs to the HARBI1 family.</text>
</comment>
<dbReference type="GO" id="GO:0005634">
    <property type="term" value="C:nucleus"/>
    <property type="evidence" value="ECO:0007669"/>
    <property type="project" value="UniProtKB-SubCell"/>
</dbReference>
<dbReference type="AlphaFoldDB" id="A0AAQ3TDY0"/>
<evidence type="ECO:0000313" key="9">
    <source>
        <dbReference type="EMBL" id="WVZ71266.1"/>
    </source>
</evidence>
<sequence length="197" mass="22335">MEKTCSRKFDKVLICINKLAADIIRPLDPEFTTVHPRLQSPRFSPYFDNCIGSIDGTHVPVVVPSSKLVQHMGRKGITTQNVLAICDFNMRFTFGVTGWPGSVHDMRVFNDALEKYADKFPHPPEGKFYQVDLGYPNRPSFLTPYKGAKYHLPKYRLGPMPRVTNFLRESAMADEQFDKCDVDENYVPDLLGVASTS</sequence>
<dbReference type="Pfam" id="PF13359">
    <property type="entry name" value="DDE_Tnp_4"/>
    <property type="match status" value="1"/>
</dbReference>
<comment type="subcellular location">
    <subcellularLocation>
        <location evidence="2">Nucleus</location>
    </subcellularLocation>
</comment>
<evidence type="ECO:0000256" key="7">
    <source>
        <dbReference type="ARBA" id="ARBA00023242"/>
    </source>
</evidence>
<keyword evidence="5" id="KW-0479">Metal-binding</keyword>
<evidence type="ECO:0000256" key="3">
    <source>
        <dbReference type="ARBA" id="ARBA00006958"/>
    </source>
</evidence>
<keyword evidence="4" id="KW-0540">Nuclease</keyword>
<dbReference type="GO" id="GO:0016787">
    <property type="term" value="F:hydrolase activity"/>
    <property type="evidence" value="ECO:0007669"/>
    <property type="project" value="UniProtKB-KW"/>
</dbReference>
<evidence type="ECO:0000256" key="2">
    <source>
        <dbReference type="ARBA" id="ARBA00004123"/>
    </source>
</evidence>
<keyword evidence="10" id="KW-1185">Reference proteome</keyword>
<proteinExistence type="inferred from homology"/>
<dbReference type="GO" id="GO:0046872">
    <property type="term" value="F:metal ion binding"/>
    <property type="evidence" value="ECO:0007669"/>
    <property type="project" value="UniProtKB-KW"/>
</dbReference>
<reference evidence="9 10" key="1">
    <citation type="submission" date="2024-02" db="EMBL/GenBank/DDBJ databases">
        <title>High-quality chromosome-scale genome assembly of Pensacola bahiagrass (Paspalum notatum Flugge var. saurae).</title>
        <authorList>
            <person name="Vega J.M."/>
            <person name="Podio M."/>
            <person name="Orjuela J."/>
            <person name="Siena L.A."/>
            <person name="Pessino S.C."/>
            <person name="Combes M.C."/>
            <person name="Mariac C."/>
            <person name="Albertini E."/>
            <person name="Pupilli F."/>
            <person name="Ortiz J.P.A."/>
            <person name="Leblanc O."/>
        </authorList>
    </citation>
    <scope>NUCLEOTIDE SEQUENCE [LARGE SCALE GENOMIC DNA]</scope>
    <source>
        <strain evidence="9">R1</strain>
        <tissue evidence="9">Leaf</tissue>
    </source>
</reference>
<comment type="cofactor">
    <cofactor evidence="1">
        <name>a divalent metal cation</name>
        <dbReference type="ChEBI" id="CHEBI:60240"/>
    </cofactor>
</comment>
<dbReference type="EMBL" id="CP144748">
    <property type="protein sequence ID" value="WVZ71266.1"/>
    <property type="molecule type" value="Genomic_DNA"/>
</dbReference>
<dbReference type="InterPro" id="IPR045249">
    <property type="entry name" value="HARBI1-like"/>
</dbReference>
<evidence type="ECO:0000313" key="10">
    <source>
        <dbReference type="Proteomes" id="UP001341281"/>
    </source>
</evidence>
<evidence type="ECO:0000256" key="1">
    <source>
        <dbReference type="ARBA" id="ARBA00001968"/>
    </source>
</evidence>
<protein>
    <recommendedName>
        <fullName evidence="8">DDE Tnp4 domain-containing protein</fullName>
    </recommendedName>
</protein>
<feature type="domain" description="DDE Tnp4" evidence="8">
    <location>
        <begin position="54"/>
        <end position="156"/>
    </location>
</feature>
<dbReference type="InterPro" id="IPR027806">
    <property type="entry name" value="HARBI1_dom"/>
</dbReference>
<dbReference type="GO" id="GO:0004518">
    <property type="term" value="F:nuclease activity"/>
    <property type="evidence" value="ECO:0007669"/>
    <property type="project" value="UniProtKB-KW"/>
</dbReference>
<evidence type="ECO:0000259" key="8">
    <source>
        <dbReference type="Pfam" id="PF13359"/>
    </source>
</evidence>
<gene>
    <name evidence="9" type="ORF">U9M48_019874</name>
</gene>
<evidence type="ECO:0000256" key="6">
    <source>
        <dbReference type="ARBA" id="ARBA00022801"/>
    </source>
</evidence>
<accession>A0AAQ3TDY0</accession>
<name>A0AAQ3TDY0_PASNO</name>